<feature type="domain" description="Ribosomal protein eL8/eL30/eS12/Gadd45" evidence="1">
    <location>
        <begin position="6"/>
        <end position="96"/>
    </location>
</feature>
<keyword evidence="2" id="KW-0687">Ribonucleoprotein</keyword>
<dbReference type="NCBIfam" id="NF005825">
    <property type="entry name" value="PRK07714.1"/>
    <property type="match status" value="1"/>
</dbReference>
<dbReference type="InterPro" id="IPR004038">
    <property type="entry name" value="Ribosomal_eL8/eL30/eS12/Gad45"/>
</dbReference>
<dbReference type="SUPFAM" id="SSF55315">
    <property type="entry name" value="L30e-like"/>
    <property type="match status" value="1"/>
</dbReference>
<gene>
    <name evidence="2" type="ORF">EDD72_10766</name>
</gene>
<dbReference type="GO" id="GO:0005840">
    <property type="term" value="C:ribosome"/>
    <property type="evidence" value="ECO:0007669"/>
    <property type="project" value="UniProtKB-KW"/>
</dbReference>
<name>A0A4V2USW2_9BACI</name>
<dbReference type="Pfam" id="PF01248">
    <property type="entry name" value="Ribosomal_L7Ae"/>
    <property type="match status" value="1"/>
</dbReference>
<evidence type="ECO:0000259" key="1">
    <source>
        <dbReference type="Pfam" id="PF01248"/>
    </source>
</evidence>
<dbReference type="EMBL" id="SMAB01000007">
    <property type="protein sequence ID" value="TCS82983.1"/>
    <property type="molecule type" value="Genomic_DNA"/>
</dbReference>
<comment type="caution">
    <text evidence="2">The sequence shown here is derived from an EMBL/GenBank/DDBJ whole genome shotgun (WGS) entry which is preliminary data.</text>
</comment>
<dbReference type="RefSeq" id="WP_132768380.1">
    <property type="nucleotide sequence ID" value="NZ_SMAB01000007.1"/>
</dbReference>
<protein>
    <submittedName>
        <fullName evidence="2">LSU ribosomal protein L7AE</fullName>
    </submittedName>
</protein>
<reference evidence="2 3" key="1">
    <citation type="submission" date="2019-03" db="EMBL/GenBank/DDBJ databases">
        <title>Genomic Encyclopedia of Type Strains, Phase IV (KMG-IV): sequencing the most valuable type-strain genomes for metagenomic binning, comparative biology and taxonomic classification.</title>
        <authorList>
            <person name="Goeker M."/>
        </authorList>
    </citation>
    <scope>NUCLEOTIDE SEQUENCE [LARGE SCALE GENOMIC DNA]</scope>
    <source>
        <strain evidence="2 3">DSM 23802</strain>
    </source>
</reference>
<keyword evidence="2" id="KW-0689">Ribosomal protein</keyword>
<sequence length="101" mass="11541">MNKFDKILSFLGLAAKARKIITGEELVVNAIQEQKVFFVLLSTDASENIKKKILNKCEYYQIPYRIQFSREQLGHAIGKTSRVVIGITDFGFSKKLQELTE</sequence>
<evidence type="ECO:0000313" key="3">
    <source>
        <dbReference type="Proteomes" id="UP000295788"/>
    </source>
</evidence>
<organism evidence="2 3">
    <name type="scientific">Tepidibacillus fermentans</name>
    <dbReference type="NCBI Taxonomy" id="1281767"/>
    <lineage>
        <taxon>Bacteria</taxon>
        <taxon>Bacillati</taxon>
        <taxon>Bacillota</taxon>
        <taxon>Bacilli</taxon>
        <taxon>Bacillales</taxon>
        <taxon>Bacillaceae</taxon>
        <taxon>Tepidibacillus</taxon>
    </lineage>
</organism>
<keyword evidence="3" id="KW-1185">Reference proteome</keyword>
<dbReference type="Proteomes" id="UP000295788">
    <property type="component" value="Unassembled WGS sequence"/>
</dbReference>
<proteinExistence type="predicted"/>
<dbReference type="Gene3D" id="3.30.1330.30">
    <property type="match status" value="1"/>
</dbReference>
<dbReference type="AlphaFoldDB" id="A0A4V2USW2"/>
<dbReference type="NCBIfam" id="NF004078">
    <property type="entry name" value="PRK05583.1"/>
    <property type="match status" value="1"/>
</dbReference>
<dbReference type="InterPro" id="IPR029064">
    <property type="entry name" value="Ribosomal_eL30-like_sf"/>
</dbReference>
<dbReference type="OrthoDB" id="9794863at2"/>
<evidence type="ECO:0000313" key="2">
    <source>
        <dbReference type="EMBL" id="TCS82983.1"/>
    </source>
</evidence>
<accession>A0A4V2USW2</accession>